<dbReference type="PANTHER" id="PTHR47331:SF1">
    <property type="entry name" value="GAG-LIKE PROTEIN"/>
    <property type="match status" value="1"/>
</dbReference>
<dbReference type="InterPro" id="IPR001584">
    <property type="entry name" value="Integrase_cat-core"/>
</dbReference>
<organism evidence="2 3">
    <name type="scientific">Lasius niger</name>
    <name type="common">Black garden ant</name>
    <dbReference type="NCBI Taxonomy" id="67767"/>
    <lineage>
        <taxon>Eukaryota</taxon>
        <taxon>Metazoa</taxon>
        <taxon>Ecdysozoa</taxon>
        <taxon>Arthropoda</taxon>
        <taxon>Hexapoda</taxon>
        <taxon>Insecta</taxon>
        <taxon>Pterygota</taxon>
        <taxon>Neoptera</taxon>
        <taxon>Endopterygota</taxon>
        <taxon>Hymenoptera</taxon>
        <taxon>Apocrita</taxon>
        <taxon>Aculeata</taxon>
        <taxon>Formicoidea</taxon>
        <taxon>Formicidae</taxon>
        <taxon>Formicinae</taxon>
        <taxon>Lasius</taxon>
        <taxon>Lasius</taxon>
    </lineage>
</organism>
<reference evidence="2 3" key="1">
    <citation type="submission" date="2015-04" db="EMBL/GenBank/DDBJ databases">
        <title>Lasius niger genome sequencing.</title>
        <authorList>
            <person name="Konorov E.A."/>
            <person name="Nikitin M.A."/>
            <person name="Kirill M.V."/>
            <person name="Chang P."/>
        </authorList>
    </citation>
    <scope>NUCLEOTIDE SEQUENCE [LARGE SCALE GENOMIC DNA]</scope>
    <source>
        <tissue evidence="2">Whole</tissue>
    </source>
</reference>
<dbReference type="Gene3D" id="3.30.420.10">
    <property type="entry name" value="Ribonuclease H-like superfamily/Ribonuclease H"/>
    <property type="match status" value="1"/>
</dbReference>
<dbReference type="InterPro" id="IPR012337">
    <property type="entry name" value="RNaseH-like_sf"/>
</dbReference>
<gene>
    <name evidence="2" type="ORF">RF55_12102</name>
</gene>
<keyword evidence="3" id="KW-1185">Reference proteome</keyword>
<dbReference type="Proteomes" id="UP000036403">
    <property type="component" value="Unassembled WGS sequence"/>
</dbReference>
<evidence type="ECO:0000259" key="1">
    <source>
        <dbReference type="PROSITE" id="PS50994"/>
    </source>
</evidence>
<protein>
    <recommendedName>
        <fullName evidence="1">Integrase catalytic domain-containing protein</fullName>
    </recommendedName>
</protein>
<evidence type="ECO:0000313" key="3">
    <source>
        <dbReference type="Proteomes" id="UP000036403"/>
    </source>
</evidence>
<dbReference type="InterPro" id="IPR041588">
    <property type="entry name" value="Integrase_H2C2"/>
</dbReference>
<dbReference type="EMBL" id="LBMM01009062">
    <property type="protein sequence ID" value="KMQ88421.1"/>
    <property type="molecule type" value="Genomic_DNA"/>
</dbReference>
<name>A0A0J7KE03_LASNI</name>
<dbReference type="GO" id="GO:0015074">
    <property type="term" value="P:DNA integration"/>
    <property type="evidence" value="ECO:0007669"/>
    <property type="project" value="InterPro"/>
</dbReference>
<dbReference type="STRING" id="67767.A0A0J7KE03"/>
<feature type="domain" description="Integrase catalytic" evidence="1">
    <location>
        <begin position="240"/>
        <end position="434"/>
    </location>
</feature>
<comment type="caution">
    <text evidence="2">The sequence shown here is derived from an EMBL/GenBank/DDBJ whole genome shotgun (WGS) entry which is preliminary data.</text>
</comment>
<dbReference type="InterPro" id="IPR040676">
    <property type="entry name" value="DUF5641"/>
</dbReference>
<dbReference type="PROSITE" id="PS50994">
    <property type="entry name" value="INTEGRASE"/>
    <property type="match status" value="1"/>
</dbReference>
<evidence type="ECO:0000313" key="2">
    <source>
        <dbReference type="EMBL" id="KMQ88421.1"/>
    </source>
</evidence>
<dbReference type="PANTHER" id="PTHR47331">
    <property type="entry name" value="PHD-TYPE DOMAIN-CONTAINING PROTEIN"/>
    <property type="match status" value="1"/>
</dbReference>
<dbReference type="Pfam" id="PF17921">
    <property type="entry name" value="Integrase_H2C2"/>
    <property type="match status" value="1"/>
</dbReference>
<dbReference type="Pfam" id="PF18701">
    <property type="entry name" value="DUF5641"/>
    <property type="match status" value="1"/>
</dbReference>
<dbReference type="PaxDb" id="67767-A0A0J7KE03"/>
<dbReference type="InterPro" id="IPR036397">
    <property type="entry name" value="RNaseH_sf"/>
</dbReference>
<dbReference type="AlphaFoldDB" id="A0A0J7KE03"/>
<sequence>MYPCDLVASSMWWHGPNFLQSQEDHWPSGSFTYPREDMPEQKKIAAIVVKPDQCIVSELLNKYSNLSKIFRIIAYCMRFSKKQQPVAPASAISSAELSFAMEIVCRAVQKQVFPKEYEALKLGTTVNAGSRLLSLAPFMDKNGLIRVGGKLKNSNLDFGACHPILLPRNHDLTRKIIRQEHIRNMHSGTQGTMASVRQRFWPLSLRSAARKTIQECVICFRAKPRFSEALMGSLPAGRVTPSRPFAHCGIDYAGPVTLREGNRRNARNHKAYIAIFVCFATKAANIEVVSNLTTDCFLGAFKRFIARRGKPTHMYSDNGTTFVGAKKQIKELYEFYNKQETQSDFNQFCTSEGITWGFIPPNAPHFGGLWEAAVKSAKYHLSRIVGQAHLTFEELQTVLFEIEAILNSRPITPLSEDPNDLSYLTPGHFLVGTALNSFPCSDFSEANESRLLRWQRVEQLRQHFWRRWSNEYLGSLQKRSKWKQNSGIQLRVNQLVLVKQQNLAPLQWALGRVLEIHPGSDNVVRTATIKTVKGTYVRPLSRLAILPLEAQTTD</sequence>
<dbReference type="GO" id="GO:0003676">
    <property type="term" value="F:nucleic acid binding"/>
    <property type="evidence" value="ECO:0007669"/>
    <property type="project" value="InterPro"/>
</dbReference>
<dbReference type="OrthoDB" id="6432478at2759"/>
<proteinExistence type="predicted"/>
<dbReference type="SUPFAM" id="SSF53098">
    <property type="entry name" value="Ribonuclease H-like"/>
    <property type="match status" value="1"/>
</dbReference>
<accession>A0A0J7KE03</accession>